<evidence type="ECO:0000313" key="3">
    <source>
        <dbReference type="Proteomes" id="UP000256977"/>
    </source>
</evidence>
<dbReference type="EMBL" id="QRDZ01000002">
    <property type="protein sequence ID" value="RED87529.1"/>
    <property type="molecule type" value="Genomic_DNA"/>
</dbReference>
<evidence type="ECO:0000256" key="1">
    <source>
        <dbReference type="SAM" id="SignalP"/>
    </source>
</evidence>
<keyword evidence="3" id="KW-1185">Reference proteome</keyword>
<gene>
    <name evidence="2" type="ORF">DFP98_1026</name>
</gene>
<keyword evidence="1" id="KW-0732">Signal</keyword>
<reference evidence="2 3" key="1">
    <citation type="submission" date="2018-07" db="EMBL/GenBank/DDBJ databases">
        <title>Genomic Encyclopedia of Type Strains, Phase III (KMG-III): the genomes of soil and plant-associated and newly described type strains.</title>
        <authorList>
            <person name="Whitman W."/>
        </authorList>
    </citation>
    <scope>NUCLEOTIDE SEQUENCE [LARGE SCALE GENOMIC DNA]</scope>
    <source>
        <strain evidence="2 3">CECT 7287</strain>
    </source>
</reference>
<comment type="caution">
    <text evidence="2">The sequence shown here is derived from an EMBL/GenBank/DDBJ whole genome shotgun (WGS) entry which is preliminary data.</text>
</comment>
<name>A0A3D9KLW0_9BACL</name>
<feature type="signal peptide" evidence="1">
    <location>
        <begin position="1"/>
        <end position="16"/>
    </location>
</feature>
<sequence>MLAVCLLLAMASTAFANSGTGASTSGAWTLSQLNGLKARLDTAIGATSRPQLLAYLQQVKSDAETAIASPSLSQDAGLAIKETMEYALQLAKDANQAAGLWTDTPFILYTVPALSPEKRLPNTIPTDGAVSDQIRVVSAQGDYEASSFVLAALADAASVTFTASALQGDGESIPASAIDLRVVKTWYQGGTAWQSYFFDDTKDVLTPELLLHDEKLVSVNHMTKRNSVRVDYPSGTQYVDVSGSPPAAFSSFTAPFEDSPTLLPIELKQGESKQMWLTTNVPKETPEGIYTGTIDIVADGVPAGQLTLKIRVLPFELPSPKTYYDLDKDFYTMIYHSARMKDTLAGFSGNVQMAETKLRNQYRNLVEHNVINLPTNAAVDINNPQPYLRQLELMEEAGMDLNPLFGVGPLFPSNEDFPIWTQYLQAKAAFEANPTPQNQALMQQRYAAYEQTLVAPKAYVQQAFDIVTQALGHTNVYFDAWDEAGWDRLLWQQEMWRFVKEDVGAKIFATGHDDHFNLEIKEDFLNWVGDPTREKSAGWHGMGENKIITNYAHPHSGPENPDLMRQRHGMWLYKANYDAVYNYIWYFESPYVSAWSDYVDATYRSFGFVYPTQTDVIDTLAWEGFREGIDDIRYATKLKQLAEDALSSGNSTRVAAANKALSWLETTNERTTSSDLLRLGMIDRIMKLLALENGN</sequence>
<proteinExistence type="predicted"/>
<dbReference type="AlphaFoldDB" id="A0A3D9KLW0"/>
<evidence type="ECO:0008006" key="4">
    <source>
        <dbReference type="Google" id="ProtNLM"/>
    </source>
</evidence>
<evidence type="ECO:0000313" key="2">
    <source>
        <dbReference type="EMBL" id="RED87529.1"/>
    </source>
</evidence>
<organism evidence="2 3">
    <name type="scientific">Cohnella phaseoli</name>
    <dbReference type="NCBI Taxonomy" id="456490"/>
    <lineage>
        <taxon>Bacteria</taxon>
        <taxon>Bacillati</taxon>
        <taxon>Bacillota</taxon>
        <taxon>Bacilli</taxon>
        <taxon>Bacillales</taxon>
        <taxon>Paenibacillaceae</taxon>
        <taxon>Cohnella</taxon>
    </lineage>
</organism>
<feature type="chain" id="PRO_5017682306" description="Glycoside hydrolase 123 C-terminal domain-containing protein" evidence="1">
    <location>
        <begin position="17"/>
        <end position="695"/>
    </location>
</feature>
<dbReference type="Proteomes" id="UP000256977">
    <property type="component" value="Unassembled WGS sequence"/>
</dbReference>
<accession>A0A3D9KLW0</accession>
<protein>
    <recommendedName>
        <fullName evidence="4">Glycoside hydrolase 123 C-terminal domain-containing protein</fullName>
    </recommendedName>
</protein>